<dbReference type="FunFam" id="3.40.50.300:FF:001091">
    <property type="entry name" value="Probable disease resistance protein At1g61300"/>
    <property type="match status" value="1"/>
</dbReference>
<dbReference type="SMART" id="SM00382">
    <property type="entry name" value="AAA"/>
    <property type="match status" value="1"/>
</dbReference>
<feature type="coiled-coil region" evidence="2">
    <location>
        <begin position="17"/>
        <end position="51"/>
    </location>
</feature>
<dbReference type="InterPro" id="IPR002182">
    <property type="entry name" value="NB-ARC"/>
</dbReference>
<evidence type="ECO:0000313" key="4">
    <source>
        <dbReference type="EMBL" id="KAF2594686.1"/>
    </source>
</evidence>
<dbReference type="InterPro" id="IPR042197">
    <property type="entry name" value="Apaf_helical"/>
</dbReference>
<keyword evidence="1" id="KW-0611">Plant defense</keyword>
<evidence type="ECO:0000256" key="1">
    <source>
        <dbReference type="ARBA" id="ARBA00022821"/>
    </source>
</evidence>
<dbReference type="InterPro" id="IPR027417">
    <property type="entry name" value="P-loop_NTPase"/>
</dbReference>
<proteinExistence type="predicted"/>
<dbReference type="Pfam" id="PF00931">
    <property type="entry name" value="NB-ARC"/>
    <property type="match status" value="1"/>
</dbReference>
<dbReference type="Gene3D" id="3.40.50.300">
    <property type="entry name" value="P-loop containing nucleotide triphosphate hydrolases"/>
    <property type="match status" value="1"/>
</dbReference>
<keyword evidence="2" id="KW-0175">Coiled coil</keyword>
<accession>A0A8S9KMW6</accession>
<evidence type="ECO:0000259" key="3">
    <source>
        <dbReference type="SMART" id="SM00382"/>
    </source>
</evidence>
<gene>
    <name evidence="4" type="ORF">F2Q70_00042698</name>
</gene>
<dbReference type="PANTHER" id="PTHR36766:SF64">
    <property type="entry name" value="OS12G0206100 PROTEIN"/>
    <property type="match status" value="1"/>
</dbReference>
<dbReference type="SUPFAM" id="SSF52540">
    <property type="entry name" value="P-loop containing nucleoside triphosphate hydrolases"/>
    <property type="match status" value="1"/>
</dbReference>
<name>A0A8S9KMW6_BRACR</name>
<dbReference type="GO" id="GO:0043531">
    <property type="term" value="F:ADP binding"/>
    <property type="evidence" value="ECO:0007669"/>
    <property type="project" value="InterPro"/>
</dbReference>
<comment type="caution">
    <text evidence="4">The sequence shown here is derived from an EMBL/GenBank/DDBJ whole genome shotgun (WGS) entry which is preliminary data.</text>
</comment>
<reference evidence="4" key="1">
    <citation type="submission" date="2019-12" db="EMBL/GenBank/DDBJ databases">
        <title>Genome sequencing and annotation of Brassica cretica.</title>
        <authorList>
            <person name="Studholme D.J."/>
            <person name="Sarris P.F."/>
        </authorList>
    </citation>
    <scope>NUCLEOTIDE SEQUENCE</scope>
    <source>
        <strain evidence="4">PFS-102/07</strain>
        <tissue evidence="4">Leaf</tissue>
    </source>
</reference>
<dbReference type="Gene3D" id="1.10.8.430">
    <property type="entry name" value="Helical domain of apoptotic protease-activating factors"/>
    <property type="match status" value="1"/>
</dbReference>
<evidence type="ECO:0000256" key="2">
    <source>
        <dbReference type="SAM" id="Coils"/>
    </source>
</evidence>
<dbReference type="FunFam" id="1.10.8.430:FF:000003">
    <property type="entry name" value="Probable disease resistance protein At5g66910"/>
    <property type="match status" value="1"/>
</dbReference>
<dbReference type="EMBL" id="QGKY02000164">
    <property type="protein sequence ID" value="KAF2594686.1"/>
    <property type="molecule type" value="Genomic_DNA"/>
</dbReference>
<dbReference type="AlphaFoldDB" id="A0A8S9KMW6"/>
<organism evidence="4">
    <name type="scientific">Brassica cretica</name>
    <name type="common">Mustard</name>
    <dbReference type="NCBI Taxonomy" id="69181"/>
    <lineage>
        <taxon>Eukaryota</taxon>
        <taxon>Viridiplantae</taxon>
        <taxon>Streptophyta</taxon>
        <taxon>Embryophyta</taxon>
        <taxon>Tracheophyta</taxon>
        <taxon>Spermatophyta</taxon>
        <taxon>Magnoliopsida</taxon>
        <taxon>eudicotyledons</taxon>
        <taxon>Gunneridae</taxon>
        <taxon>Pentapetalae</taxon>
        <taxon>rosids</taxon>
        <taxon>malvids</taxon>
        <taxon>Brassicales</taxon>
        <taxon>Brassicaceae</taxon>
        <taxon>Brassiceae</taxon>
        <taxon>Brassica</taxon>
    </lineage>
</organism>
<feature type="domain" description="AAA+ ATPase" evidence="3">
    <location>
        <begin position="161"/>
        <end position="297"/>
    </location>
</feature>
<protein>
    <recommendedName>
        <fullName evidence="3">AAA+ ATPase domain-containing protein</fullName>
    </recommendedName>
</protein>
<dbReference type="PRINTS" id="PR00364">
    <property type="entry name" value="DISEASERSIST"/>
</dbReference>
<dbReference type="PANTHER" id="PTHR36766">
    <property type="entry name" value="PLANT BROAD-SPECTRUM MILDEW RESISTANCE PROTEIN RPW8"/>
    <property type="match status" value="1"/>
</dbReference>
<dbReference type="GO" id="GO:0006952">
    <property type="term" value="P:defense response"/>
    <property type="evidence" value="ECO:0007669"/>
    <property type="project" value="UniProtKB-KW"/>
</dbReference>
<dbReference type="InterPro" id="IPR003593">
    <property type="entry name" value="AAA+_ATPase"/>
</dbReference>
<sequence length="361" mass="41158">MGVCLSRNCLFGEGNYIHMMKDNLEALEGAMQELKCKRDDLLRRVSIEEAKGLERLAQVKGWLLSVASLDSQVSILLEDKPTEINRLCLFGYFFENFISNYEYGKEVSKKLEEVRDLLSKGVFKDVAEKGPLPKVGKKPIQATVGLDSMVGKAWNSIMKPERRTLGIYGKGGVGKTTLLATINNKFKDEFDVVVWVVVSKHLQYDGIQNQILRRLRVDKEWEKETKKEKASSIANILRRKKFIVLLDDLWSEVDLDKIGVPHPTQENGLKIVFTTRSKEVCRDMEADDELEMDCLSTNEAWELFQNVFGEVRLKGHPDIHALAKKICEKCYGLPHAINMIGKAMSCKEDVHEWRDAIDVFS</sequence>